<dbReference type="SUPFAM" id="SSF50692">
    <property type="entry name" value="ADC-like"/>
    <property type="match status" value="1"/>
</dbReference>
<proteinExistence type="inferred from homology"/>
<evidence type="ECO:0000313" key="7">
    <source>
        <dbReference type="Proteomes" id="UP000001946"/>
    </source>
</evidence>
<dbReference type="SMART" id="SM00926">
    <property type="entry name" value="Molybdop_Fe4S4"/>
    <property type="match status" value="1"/>
</dbReference>
<evidence type="ECO:0000256" key="2">
    <source>
        <dbReference type="ARBA" id="ARBA00022723"/>
    </source>
</evidence>
<organism evidence="6 7">
    <name type="scientific">Desulfitobacterium hafniense (strain Y51)</name>
    <dbReference type="NCBI Taxonomy" id="138119"/>
    <lineage>
        <taxon>Bacteria</taxon>
        <taxon>Bacillati</taxon>
        <taxon>Bacillota</taxon>
        <taxon>Clostridia</taxon>
        <taxon>Eubacteriales</taxon>
        <taxon>Desulfitobacteriaceae</taxon>
        <taxon>Desulfitobacterium</taxon>
    </lineage>
</organism>
<dbReference type="PANTHER" id="PTHR43742">
    <property type="entry name" value="TRIMETHYLAMINE-N-OXIDE REDUCTASE"/>
    <property type="match status" value="1"/>
</dbReference>
<dbReference type="KEGG" id="dsy:DSY1990"/>
<dbReference type="Gene3D" id="3.30.2070.10">
    <property type="entry name" value="Formate dehydrogenase/DMSO reductase"/>
    <property type="match status" value="1"/>
</dbReference>
<dbReference type="Pfam" id="PF01568">
    <property type="entry name" value="Molydop_binding"/>
    <property type="match status" value="1"/>
</dbReference>
<evidence type="ECO:0000259" key="5">
    <source>
        <dbReference type="PROSITE" id="PS51669"/>
    </source>
</evidence>
<dbReference type="InterPro" id="IPR006963">
    <property type="entry name" value="Mopterin_OxRdtase_4Fe-4S_dom"/>
</dbReference>
<dbReference type="AlphaFoldDB" id="Q24W13"/>
<dbReference type="Proteomes" id="UP000001946">
    <property type="component" value="Chromosome"/>
</dbReference>
<dbReference type="PANTHER" id="PTHR43742:SF2">
    <property type="entry name" value="ASSIMILATORY NITRATE REDUCTASE CATALYTIC SUBUNIT"/>
    <property type="match status" value="1"/>
</dbReference>
<dbReference type="Pfam" id="PF04879">
    <property type="entry name" value="Molybdop_Fe4S4"/>
    <property type="match status" value="1"/>
</dbReference>
<dbReference type="Gene3D" id="2.20.25.90">
    <property type="entry name" value="ADC-like domains"/>
    <property type="match status" value="1"/>
</dbReference>
<protein>
    <submittedName>
        <fullName evidence="6">Putative anaerobic dehydrogenase</fullName>
    </submittedName>
</protein>
<keyword evidence="3" id="KW-0408">Iron</keyword>
<dbReference type="STRING" id="138119.DSY1990"/>
<keyword evidence="4" id="KW-0411">Iron-sulfur</keyword>
<evidence type="ECO:0000313" key="6">
    <source>
        <dbReference type="EMBL" id="BAE83779.1"/>
    </source>
</evidence>
<dbReference type="GO" id="GO:0016491">
    <property type="term" value="F:oxidoreductase activity"/>
    <property type="evidence" value="ECO:0007669"/>
    <property type="project" value="InterPro"/>
</dbReference>
<dbReference type="HOGENOM" id="CLU_000422_13_3_9"/>
<dbReference type="InterPro" id="IPR006656">
    <property type="entry name" value="Mopterin_OxRdtase"/>
</dbReference>
<evidence type="ECO:0000256" key="3">
    <source>
        <dbReference type="ARBA" id="ARBA00023004"/>
    </source>
</evidence>
<dbReference type="Pfam" id="PF00384">
    <property type="entry name" value="Molybdopterin"/>
    <property type="match status" value="1"/>
</dbReference>
<dbReference type="Gene3D" id="3.40.50.740">
    <property type="match status" value="1"/>
</dbReference>
<keyword evidence="2" id="KW-0479">Metal-binding</keyword>
<dbReference type="InterPro" id="IPR050612">
    <property type="entry name" value="Prok_Mopterin_Oxidored"/>
</dbReference>
<dbReference type="eggNOG" id="COG0243">
    <property type="taxonomic scope" value="Bacteria"/>
</dbReference>
<dbReference type="InterPro" id="IPR006657">
    <property type="entry name" value="MoPterin_dinucl-bd_dom"/>
</dbReference>
<dbReference type="Gene3D" id="2.40.40.20">
    <property type="match status" value="1"/>
</dbReference>
<dbReference type="SUPFAM" id="SSF53706">
    <property type="entry name" value="Formate dehydrogenase/DMSO reductase, domains 1-3"/>
    <property type="match status" value="1"/>
</dbReference>
<dbReference type="InterPro" id="IPR009010">
    <property type="entry name" value="Asp_de-COase-like_dom_sf"/>
</dbReference>
<accession>Q24W13</accession>
<comment type="similarity">
    <text evidence="1">Belongs to the prokaryotic molybdopterin-containing oxidoreductase family.</text>
</comment>
<dbReference type="GO" id="GO:0043546">
    <property type="term" value="F:molybdopterin cofactor binding"/>
    <property type="evidence" value="ECO:0007669"/>
    <property type="project" value="InterPro"/>
</dbReference>
<keyword evidence="7" id="KW-1185">Reference proteome</keyword>
<dbReference type="Gene3D" id="3.40.228.10">
    <property type="entry name" value="Dimethylsulfoxide Reductase, domain 2"/>
    <property type="match status" value="1"/>
</dbReference>
<feature type="domain" description="4Fe-4S Mo/W bis-MGD-type" evidence="5">
    <location>
        <begin position="22"/>
        <end position="79"/>
    </location>
</feature>
<dbReference type="PROSITE" id="PS51669">
    <property type="entry name" value="4FE4S_MOW_BIS_MGD"/>
    <property type="match status" value="1"/>
</dbReference>
<dbReference type="EMBL" id="AP008230">
    <property type="protein sequence ID" value="BAE83779.1"/>
    <property type="molecule type" value="Genomic_DNA"/>
</dbReference>
<evidence type="ECO:0000256" key="1">
    <source>
        <dbReference type="ARBA" id="ARBA00010312"/>
    </source>
</evidence>
<sequence length="691" mass="75969">MSVAFVRVQGLHRNRTVIPDSDMVKTSICCLCNGGCGLKVHIGPEGTIKAIYGDPDNPYNKGKICPKPIEIIENLRGPERVQYPMKKVNGEFVRISWEEAIDTIAKKYKEFSDNFGTGSVIGITSKIGGSFSKFALKIFGEIAGFANYGTGPICFSSEEKVRKEMFGKAAASAPLHDVIYSKLVLNVGNNCAQTKAGQFHWLQEGQKHGAKIITIDTRYTETAQLSDQFIQVNPGTDAALGMALLHLVIKHKHYDEEFVRDQVNGFAELAQAVEDFTAEKAAAITGVPEKVIEELAYELGTKKPAIMWPGRGIVMVNNGEQALMAFESLFAILGNVGKPGAGVVSHINGYGQPADLIKPEHVVKPSFKLPADKVIEGMETGQIKMIYIAGNPCANWPESARMKKALGKLDFVVSHTLTLDDSACLAHIVIPATHWLEEAGMQPGIHRVMQWRDKAVEPYGESKPAAEVFKLLAAKMGLPTEYFADTPEEAWDMERRHIAGISAITVAKMQEKPGGVHYPYPEGGEESHRLYSKGFNTPSKKVELLRGKGSVLHYKDPLQSPGNEGLSIEDYPYFISSVKVAAHYHTQCQYSRLAREFEKPYVEVHPQTALKLGVKDGEAIRIETPAGAISLPAKLTYSVPQNHFFTQPYFSKRYNSDSINTLLPSVLDQPGGNFPHKNVLCRAYSEGGCKK</sequence>
<dbReference type="GO" id="GO:0046872">
    <property type="term" value="F:metal ion binding"/>
    <property type="evidence" value="ECO:0007669"/>
    <property type="project" value="UniProtKB-KW"/>
</dbReference>
<dbReference type="GO" id="GO:0051536">
    <property type="term" value="F:iron-sulfur cluster binding"/>
    <property type="evidence" value="ECO:0007669"/>
    <property type="project" value="UniProtKB-KW"/>
</dbReference>
<evidence type="ECO:0000256" key="4">
    <source>
        <dbReference type="ARBA" id="ARBA00023014"/>
    </source>
</evidence>
<name>Q24W13_DESHY</name>
<reference evidence="6 7" key="1">
    <citation type="journal article" date="2006" name="J. Bacteriol.">
        <title>Complete genome sequence of the dehalorespiring bacterium Desulfitobacterium hafniense Y51 and comparison with Dehalococcoides ethenogenes 195.</title>
        <authorList>
            <person name="Nonaka H."/>
            <person name="Keresztes G."/>
            <person name="Shinoda Y."/>
            <person name="Ikenaga Y."/>
            <person name="Abe M."/>
            <person name="Naito K."/>
            <person name="Inatomi K."/>
            <person name="Furukawa K."/>
            <person name="Inui M."/>
            <person name="Yukawa H."/>
        </authorList>
    </citation>
    <scope>NUCLEOTIDE SEQUENCE [LARGE SCALE GENOMIC DNA]</scope>
    <source>
        <strain evidence="6 7">Y51</strain>
    </source>
</reference>
<gene>
    <name evidence="6" type="ordered locus">DSY1990</name>
</gene>